<reference evidence="10" key="1">
    <citation type="submission" date="2019-03" db="EMBL/GenBank/DDBJ databases">
        <title>Snf2 controls pulcherriminic acid biosynthesis and connects pigmentation and antifungal activity of the yeast Metschnikowia pulcherrima.</title>
        <authorList>
            <person name="Gore-Lloyd D."/>
            <person name="Sumann I."/>
            <person name="Brachmann A.O."/>
            <person name="Schneeberger K."/>
            <person name="Ortiz-Merino R.A."/>
            <person name="Moreno-Beltran M."/>
            <person name="Schlaefli M."/>
            <person name="Kirner P."/>
            <person name="Santos Kron A."/>
            <person name="Wolfe K.H."/>
            <person name="Piel J."/>
            <person name="Ahrens C.H."/>
            <person name="Henk D."/>
            <person name="Freimoser F.M."/>
        </authorList>
    </citation>
    <scope>NUCLEOTIDE SEQUENCE [LARGE SCALE GENOMIC DNA]</scope>
    <source>
        <strain evidence="10">APC 1.2</strain>
    </source>
</reference>
<evidence type="ECO:0000256" key="1">
    <source>
        <dbReference type="ARBA" id="ARBA00001947"/>
    </source>
</evidence>
<dbReference type="InterPro" id="IPR045306">
    <property type="entry name" value="SDH-like"/>
</dbReference>
<dbReference type="InterPro" id="IPR011032">
    <property type="entry name" value="GroES-like_sf"/>
</dbReference>
<dbReference type="Pfam" id="PF08240">
    <property type="entry name" value="ADH_N"/>
    <property type="match status" value="1"/>
</dbReference>
<keyword evidence="3 7" id="KW-0479">Metal-binding</keyword>
<name>A0A4P6XI88_9ASCO</name>
<organism evidence="9 10">
    <name type="scientific">Metschnikowia aff. pulcherrima</name>
    <dbReference type="NCBI Taxonomy" id="2163413"/>
    <lineage>
        <taxon>Eukaryota</taxon>
        <taxon>Fungi</taxon>
        <taxon>Dikarya</taxon>
        <taxon>Ascomycota</taxon>
        <taxon>Saccharomycotina</taxon>
        <taxon>Pichiomycetes</taxon>
        <taxon>Metschnikowiaceae</taxon>
        <taxon>Metschnikowia</taxon>
    </lineage>
</organism>
<dbReference type="SUPFAM" id="SSF50129">
    <property type="entry name" value="GroES-like"/>
    <property type="match status" value="1"/>
</dbReference>
<dbReference type="PANTHER" id="PTHR43161">
    <property type="entry name" value="SORBITOL DEHYDROGENASE"/>
    <property type="match status" value="1"/>
</dbReference>
<dbReference type="PROSITE" id="PS00059">
    <property type="entry name" value="ADH_ZINC"/>
    <property type="match status" value="1"/>
</dbReference>
<dbReference type="GO" id="GO:0008270">
    <property type="term" value="F:zinc ion binding"/>
    <property type="evidence" value="ECO:0007669"/>
    <property type="project" value="InterPro"/>
</dbReference>
<dbReference type="SUPFAM" id="SSF51735">
    <property type="entry name" value="NAD(P)-binding Rossmann-fold domains"/>
    <property type="match status" value="1"/>
</dbReference>
<evidence type="ECO:0000256" key="5">
    <source>
        <dbReference type="ARBA" id="ARBA00023002"/>
    </source>
</evidence>
<protein>
    <submittedName>
        <fullName evidence="9">D-xylulose reductase</fullName>
    </submittedName>
</protein>
<proteinExistence type="inferred from homology"/>
<gene>
    <name evidence="9" type="primary">MPUL0B01590</name>
    <name evidence="9" type="ORF">METSCH_B01590</name>
</gene>
<feature type="domain" description="Enoyl reductase (ER)" evidence="8">
    <location>
        <begin position="10"/>
        <end position="358"/>
    </location>
</feature>
<dbReference type="CDD" id="cd05285">
    <property type="entry name" value="sorbitol_DH"/>
    <property type="match status" value="1"/>
</dbReference>
<evidence type="ECO:0000256" key="6">
    <source>
        <dbReference type="ARBA" id="ARBA00023027"/>
    </source>
</evidence>
<keyword evidence="6" id="KW-0520">NAD</keyword>
<evidence type="ECO:0000313" key="9">
    <source>
        <dbReference type="EMBL" id="QBM86967.1"/>
    </source>
</evidence>
<dbReference type="InterPro" id="IPR002328">
    <property type="entry name" value="ADH_Zn_CS"/>
</dbReference>
<keyword evidence="10" id="KW-1185">Reference proteome</keyword>
<dbReference type="Gene3D" id="3.40.50.720">
    <property type="entry name" value="NAD(P)-binding Rossmann-like Domain"/>
    <property type="match status" value="1"/>
</dbReference>
<evidence type="ECO:0000313" key="10">
    <source>
        <dbReference type="Proteomes" id="UP000292447"/>
    </source>
</evidence>
<evidence type="ECO:0000256" key="2">
    <source>
        <dbReference type="ARBA" id="ARBA00008072"/>
    </source>
</evidence>
<evidence type="ECO:0000256" key="4">
    <source>
        <dbReference type="ARBA" id="ARBA00022833"/>
    </source>
</evidence>
<dbReference type="Gene3D" id="3.90.180.10">
    <property type="entry name" value="Medium-chain alcohol dehydrogenases, catalytic domain"/>
    <property type="match status" value="1"/>
</dbReference>
<dbReference type="PANTHER" id="PTHR43161:SF9">
    <property type="entry name" value="SORBITOL DEHYDROGENASE"/>
    <property type="match status" value="1"/>
</dbReference>
<dbReference type="InterPro" id="IPR036291">
    <property type="entry name" value="NAD(P)-bd_dom_sf"/>
</dbReference>
<dbReference type="GO" id="GO:0006062">
    <property type="term" value="P:sorbitol catabolic process"/>
    <property type="evidence" value="ECO:0007669"/>
    <property type="project" value="TreeGrafter"/>
</dbReference>
<dbReference type="GO" id="GO:0003939">
    <property type="term" value="F:L-iditol 2-dehydrogenase (NAD+) activity"/>
    <property type="evidence" value="ECO:0007669"/>
    <property type="project" value="TreeGrafter"/>
</dbReference>
<dbReference type="EMBL" id="CP034457">
    <property type="protein sequence ID" value="QBM86967.1"/>
    <property type="molecule type" value="Genomic_DNA"/>
</dbReference>
<evidence type="ECO:0000256" key="7">
    <source>
        <dbReference type="RuleBase" id="RU361277"/>
    </source>
</evidence>
<dbReference type="Pfam" id="PF00107">
    <property type="entry name" value="ADH_zinc_N"/>
    <property type="match status" value="1"/>
</dbReference>
<sequence>MPANPSLVLNKVNDITFENYEVPLLTDPNDVLVQVKKTGICGSDIHYYTHGRIGDFVLTKPMVLGHESAGVVVEVGKGVTDLKVGDKVAIEPGVPSRTSDEYKSGHYNLCPHMCFAATPNSNPDEPNPPGTLCKYYKSPADFLVKLPEHVSLELGAMVEPLTVGVHASRLGRVTFGDHVVVFGAGPVGILAAAVARKFGAASVTIVDIFDSKLELAKSIGAATHTFNSMTEGVLSEALPAGVRPDVVLECTGAEICVQQGVLALKAGGRHVQVGNAGSYLKFPITEFVTKELTLFGSFRYGYNDYKTSVAILDENYKNGKENALVDFEALITHRFPFKNAIEAYDAVRAGDGAVKCIIDGPE</sequence>
<dbReference type="AlphaFoldDB" id="A0A4P6XI88"/>
<evidence type="ECO:0000259" key="8">
    <source>
        <dbReference type="SMART" id="SM00829"/>
    </source>
</evidence>
<dbReference type="InterPro" id="IPR013154">
    <property type="entry name" value="ADH-like_N"/>
</dbReference>
<accession>A0A4P6XI88</accession>
<dbReference type="InterPro" id="IPR020843">
    <property type="entry name" value="ER"/>
</dbReference>
<dbReference type="FunFam" id="3.40.50.720:FF:000068">
    <property type="entry name" value="Sorbitol dehydrogenase"/>
    <property type="match status" value="1"/>
</dbReference>
<dbReference type="SMART" id="SM00829">
    <property type="entry name" value="PKS_ER"/>
    <property type="match status" value="1"/>
</dbReference>
<comment type="cofactor">
    <cofactor evidence="1 7">
        <name>Zn(2+)</name>
        <dbReference type="ChEBI" id="CHEBI:29105"/>
    </cofactor>
</comment>
<dbReference type="InterPro" id="IPR013149">
    <property type="entry name" value="ADH-like_C"/>
</dbReference>
<keyword evidence="4 7" id="KW-0862">Zinc</keyword>
<dbReference type="STRING" id="2163413.A0A4P6XI88"/>
<evidence type="ECO:0000256" key="3">
    <source>
        <dbReference type="ARBA" id="ARBA00022723"/>
    </source>
</evidence>
<dbReference type="Proteomes" id="UP000292447">
    <property type="component" value="Chromosome II"/>
</dbReference>
<keyword evidence="5" id="KW-0560">Oxidoreductase</keyword>
<comment type="similarity">
    <text evidence="2 7">Belongs to the zinc-containing alcohol dehydrogenase family.</text>
</comment>